<dbReference type="GO" id="GO:0005634">
    <property type="term" value="C:nucleus"/>
    <property type="evidence" value="ECO:0007669"/>
    <property type="project" value="UniProtKB-SubCell"/>
</dbReference>
<protein>
    <submittedName>
        <fullName evidence="6">Uncharacterized protein</fullName>
    </submittedName>
</protein>
<dbReference type="SUPFAM" id="SSF55455">
    <property type="entry name" value="SRF-like"/>
    <property type="match status" value="1"/>
</dbReference>
<dbReference type="InterPro" id="IPR036879">
    <property type="entry name" value="TF_MADSbox_sf"/>
</dbReference>
<dbReference type="GO" id="GO:0046983">
    <property type="term" value="F:protein dimerization activity"/>
    <property type="evidence" value="ECO:0007669"/>
    <property type="project" value="InterPro"/>
</dbReference>
<dbReference type="AlphaFoldDB" id="A0A2I0KT15"/>
<keyword evidence="7" id="KW-1185">Reference proteome</keyword>
<dbReference type="Pfam" id="PF00319">
    <property type="entry name" value="SRF-TF"/>
    <property type="match status" value="1"/>
</dbReference>
<dbReference type="CDD" id="cd00265">
    <property type="entry name" value="MADS_MEF2_like"/>
    <property type="match status" value="1"/>
</dbReference>
<dbReference type="FunFam" id="3.40.1810.10:FF:000006">
    <property type="entry name" value="Agamous-like MADS-box protein AGL62"/>
    <property type="match status" value="1"/>
</dbReference>
<dbReference type="Gene3D" id="3.40.1810.10">
    <property type="entry name" value="Transcription factor, MADS-box"/>
    <property type="match status" value="1"/>
</dbReference>
<dbReference type="OrthoDB" id="1896642at2759"/>
<keyword evidence="2" id="KW-0805">Transcription regulation</keyword>
<comment type="subcellular location">
    <subcellularLocation>
        <location evidence="1">Nucleus</location>
    </subcellularLocation>
</comment>
<evidence type="ECO:0000313" key="7">
    <source>
        <dbReference type="Proteomes" id="UP000233551"/>
    </source>
</evidence>
<dbReference type="PROSITE" id="PS50066">
    <property type="entry name" value="MADS_BOX_2"/>
    <property type="match status" value="1"/>
</dbReference>
<dbReference type="GO" id="GO:0000978">
    <property type="term" value="F:RNA polymerase II cis-regulatory region sequence-specific DNA binding"/>
    <property type="evidence" value="ECO:0007669"/>
    <property type="project" value="TreeGrafter"/>
</dbReference>
<evidence type="ECO:0000256" key="4">
    <source>
        <dbReference type="ARBA" id="ARBA00023163"/>
    </source>
</evidence>
<dbReference type="GeneID" id="116204736"/>
<keyword evidence="5" id="KW-0539">Nucleus</keyword>
<dbReference type="GO" id="GO:0045944">
    <property type="term" value="P:positive regulation of transcription by RNA polymerase II"/>
    <property type="evidence" value="ECO:0007669"/>
    <property type="project" value="InterPro"/>
</dbReference>
<dbReference type="Proteomes" id="UP000233551">
    <property type="component" value="Unassembled WGS sequence"/>
</dbReference>
<organism evidence="6 7">
    <name type="scientific">Punica granatum</name>
    <name type="common">Pomegranate</name>
    <dbReference type="NCBI Taxonomy" id="22663"/>
    <lineage>
        <taxon>Eukaryota</taxon>
        <taxon>Viridiplantae</taxon>
        <taxon>Streptophyta</taxon>
        <taxon>Embryophyta</taxon>
        <taxon>Tracheophyta</taxon>
        <taxon>Spermatophyta</taxon>
        <taxon>Magnoliopsida</taxon>
        <taxon>eudicotyledons</taxon>
        <taxon>Gunneridae</taxon>
        <taxon>Pentapetalae</taxon>
        <taxon>rosids</taxon>
        <taxon>malvids</taxon>
        <taxon>Myrtales</taxon>
        <taxon>Lythraceae</taxon>
        <taxon>Punica</taxon>
    </lineage>
</organism>
<evidence type="ECO:0000256" key="5">
    <source>
        <dbReference type="ARBA" id="ARBA00023242"/>
    </source>
</evidence>
<dbReference type="InterPro" id="IPR033896">
    <property type="entry name" value="MEF2-like_N"/>
</dbReference>
<evidence type="ECO:0000256" key="3">
    <source>
        <dbReference type="ARBA" id="ARBA00023125"/>
    </source>
</evidence>
<proteinExistence type="predicted"/>
<reference evidence="6 7" key="1">
    <citation type="submission" date="2017-11" db="EMBL/GenBank/DDBJ databases">
        <title>De-novo sequencing of pomegranate (Punica granatum L.) genome.</title>
        <authorList>
            <person name="Akparov Z."/>
            <person name="Amiraslanov A."/>
            <person name="Hajiyeva S."/>
            <person name="Abbasov M."/>
            <person name="Kaur K."/>
            <person name="Hamwieh A."/>
            <person name="Solovyev V."/>
            <person name="Salamov A."/>
            <person name="Braich B."/>
            <person name="Kosarev P."/>
            <person name="Mahmoud A."/>
            <person name="Hajiyev E."/>
            <person name="Babayeva S."/>
            <person name="Izzatullayeva V."/>
            <person name="Mammadov A."/>
            <person name="Mammadov A."/>
            <person name="Sharifova S."/>
            <person name="Ojaghi J."/>
            <person name="Eynullazada K."/>
            <person name="Bayramov B."/>
            <person name="Abdulazimova A."/>
            <person name="Shahmuradov I."/>
        </authorList>
    </citation>
    <scope>NUCLEOTIDE SEQUENCE [LARGE SCALE GENOMIC DNA]</scope>
    <source>
        <strain evidence="7">cv. AG2017</strain>
        <tissue evidence="6">Leaf</tissue>
    </source>
</reference>
<keyword evidence="3" id="KW-0238">DNA-binding</keyword>
<dbReference type="PANTHER" id="PTHR11945:SF534">
    <property type="entry name" value="MYOCYTE-SPECIFIC ENHANCER FACTOR 2"/>
    <property type="match status" value="1"/>
</dbReference>
<evidence type="ECO:0000256" key="1">
    <source>
        <dbReference type="ARBA" id="ARBA00004123"/>
    </source>
</evidence>
<accession>A0A2I0KT15</accession>
<dbReference type="GO" id="GO:0000981">
    <property type="term" value="F:DNA-binding transcription factor activity, RNA polymerase II-specific"/>
    <property type="evidence" value="ECO:0007669"/>
    <property type="project" value="TreeGrafter"/>
</dbReference>
<dbReference type="STRING" id="22663.A0A2I0KT15"/>
<keyword evidence="4" id="KW-0804">Transcription</keyword>
<sequence length="316" mass="35305">MVVSSLRPRMVVGSRRNVRTPKPSKGRKKIEIKRIANKSNQQVTFSKRRTGMFKKASELSILCGAQVAIIVFSPVHKIFCFGHPSVEAVLNRYLHGSNSQQDHQHQVAPAKKKEVLNRYLHGSNSQQDPQHQAAPAEKKDGNNNTLDAASIQALNLQYARTMKELEIEKKVVLNRYLHGSNSQQDHQYQVAPTKEMDGSNIALNAASIQALNWQYDRTMKELEIEKKRAVEIESEKGKSKSSGFWWEEPVDVEGMAVEELEQYILAIEELIGKAATKAEDLMTRSLLQPYTAGTASDGPENIGNLGPHGFGPPGFY</sequence>
<dbReference type="SMART" id="SM00432">
    <property type="entry name" value="MADS"/>
    <property type="match status" value="1"/>
</dbReference>
<comment type="caution">
    <text evidence="6">The sequence shown here is derived from an EMBL/GenBank/DDBJ whole genome shotgun (WGS) entry which is preliminary data.</text>
</comment>
<gene>
    <name evidence="6" type="ORF">CRG98_007934</name>
</gene>
<evidence type="ECO:0000313" key="6">
    <source>
        <dbReference type="EMBL" id="PKI71611.1"/>
    </source>
</evidence>
<dbReference type="PANTHER" id="PTHR11945">
    <property type="entry name" value="MADS BOX PROTEIN"/>
    <property type="match status" value="1"/>
</dbReference>
<name>A0A2I0KT15_PUNGR</name>
<dbReference type="PRINTS" id="PR00404">
    <property type="entry name" value="MADSDOMAIN"/>
</dbReference>
<dbReference type="InterPro" id="IPR002100">
    <property type="entry name" value="TF_MADSbox"/>
</dbReference>
<dbReference type="EMBL" id="PGOL01000363">
    <property type="protein sequence ID" value="PKI71611.1"/>
    <property type="molecule type" value="Genomic_DNA"/>
</dbReference>
<evidence type="ECO:0000256" key="2">
    <source>
        <dbReference type="ARBA" id="ARBA00023015"/>
    </source>
</evidence>